<sequence length="227" mass="24467">MDGTSARRHDHLTAWSALPQIEMPQKAALRALIADDHGSERSRSYDLLRTRMLPEVTERGWTRIGVSQASPGPASSLTALNLALSEARRPDRHVLLIDLDIAHQPVLARFGQAGAPAGPLFRACTVTPRLAFATVQAAPDMAAITLLSPQFQQALSEMIMGMAADVTILHLPPCLSDDAGLAALPLVDTVLLTIDGRRDTAADLRRCEAHVTRHCPVLGLFLHNAEA</sequence>
<keyword evidence="2" id="KW-1185">Reference proteome</keyword>
<keyword evidence="1" id="KW-0808">Transferase</keyword>
<dbReference type="InterPro" id="IPR027417">
    <property type="entry name" value="P-loop_NTPase"/>
</dbReference>
<comment type="caution">
    <text evidence="1">The sequence shown here is derived from an EMBL/GenBank/DDBJ whole genome shotgun (WGS) entry which is preliminary data.</text>
</comment>
<dbReference type="EMBL" id="VDDC01000009">
    <property type="protein sequence ID" value="TNH40285.1"/>
    <property type="molecule type" value="Genomic_DNA"/>
</dbReference>
<evidence type="ECO:0000313" key="2">
    <source>
        <dbReference type="Proteomes" id="UP000304880"/>
    </source>
</evidence>
<gene>
    <name evidence="1" type="ORF">FHD67_05260</name>
</gene>
<accession>A0A5C4R8P1</accession>
<proteinExistence type="predicted"/>
<dbReference type="Gene3D" id="3.40.50.300">
    <property type="entry name" value="P-loop containing nucleotide triphosphate hydrolases"/>
    <property type="match status" value="1"/>
</dbReference>
<dbReference type="SUPFAM" id="SSF52540">
    <property type="entry name" value="P-loop containing nucleoside triphosphate hydrolases"/>
    <property type="match status" value="1"/>
</dbReference>
<organism evidence="1 2">
    <name type="scientific">Paracoccus haeundaensis</name>
    <dbReference type="NCBI Taxonomy" id="225362"/>
    <lineage>
        <taxon>Bacteria</taxon>
        <taxon>Pseudomonadati</taxon>
        <taxon>Pseudomonadota</taxon>
        <taxon>Alphaproteobacteria</taxon>
        <taxon>Rhodobacterales</taxon>
        <taxon>Paracoccaceae</taxon>
        <taxon>Paracoccus</taxon>
    </lineage>
</organism>
<dbReference type="GO" id="GO:0016301">
    <property type="term" value="F:kinase activity"/>
    <property type="evidence" value="ECO:0007669"/>
    <property type="project" value="UniProtKB-KW"/>
</dbReference>
<keyword evidence="1" id="KW-0418">Kinase</keyword>
<evidence type="ECO:0000313" key="1">
    <source>
        <dbReference type="EMBL" id="TNH40285.1"/>
    </source>
</evidence>
<dbReference type="RefSeq" id="WP_139598067.1">
    <property type="nucleotide sequence ID" value="NZ_VDDC01000009.1"/>
</dbReference>
<protein>
    <submittedName>
        <fullName evidence="1">CpsD/CapB family tyrosine-protein kinase</fullName>
    </submittedName>
</protein>
<dbReference type="Proteomes" id="UP000304880">
    <property type="component" value="Unassembled WGS sequence"/>
</dbReference>
<reference evidence="1 2" key="1">
    <citation type="submission" date="2019-06" db="EMBL/GenBank/DDBJ databases">
        <authorList>
            <person name="Li J."/>
        </authorList>
    </citation>
    <scope>NUCLEOTIDE SEQUENCE [LARGE SCALE GENOMIC DNA]</scope>
    <source>
        <strain evidence="1 2">CGMCC 1.8012</strain>
    </source>
</reference>
<dbReference type="AlphaFoldDB" id="A0A5C4R8P1"/>
<name>A0A5C4R8P1_9RHOB</name>